<feature type="transmembrane region" description="Helical" evidence="3">
    <location>
        <begin position="338"/>
        <end position="356"/>
    </location>
</feature>
<dbReference type="Proteomes" id="UP001143362">
    <property type="component" value="Unassembled WGS sequence"/>
</dbReference>
<reference evidence="4" key="1">
    <citation type="submission" date="2019-02" db="EMBL/GenBank/DDBJ databases">
        <authorList>
            <person name="Li S.-H."/>
        </authorList>
    </citation>
    <scope>NUCLEOTIDE SEQUENCE</scope>
    <source>
        <strain evidence="4">IMCC14734</strain>
    </source>
</reference>
<feature type="transmembrane region" description="Helical" evidence="3">
    <location>
        <begin position="206"/>
        <end position="223"/>
    </location>
</feature>
<keyword evidence="3" id="KW-1133">Transmembrane helix</keyword>
<feature type="transmembrane region" description="Helical" evidence="3">
    <location>
        <begin position="368"/>
        <end position="388"/>
    </location>
</feature>
<feature type="transmembrane region" description="Helical" evidence="3">
    <location>
        <begin position="12"/>
        <end position="31"/>
    </location>
</feature>
<dbReference type="InterPro" id="IPR011990">
    <property type="entry name" value="TPR-like_helical_dom_sf"/>
</dbReference>
<accession>A0ABT3TJ73</accession>
<evidence type="ECO:0000256" key="2">
    <source>
        <dbReference type="ARBA" id="ARBA00022803"/>
    </source>
</evidence>
<keyword evidence="3" id="KW-0472">Membrane</keyword>
<dbReference type="PANTHER" id="PTHR44227">
    <property type="match status" value="1"/>
</dbReference>
<gene>
    <name evidence="4" type="ORF">EYC98_16050</name>
</gene>
<feature type="transmembrane region" description="Helical" evidence="3">
    <location>
        <begin position="84"/>
        <end position="105"/>
    </location>
</feature>
<feature type="transmembrane region" description="Helical" evidence="3">
    <location>
        <begin position="126"/>
        <end position="149"/>
    </location>
</feature>
<organism evidence="4 5">
    <name type="scientific">Candidatus Litorirhabdus singularis</name>
    <dbReference type="NCBI Taxonomy" id="2518993"/>
    <lineage>
        <taxon>Bacteria</taxon>
        <taxon>Pseudomonadati</taxon>
        <taxon>Pseudomonadota</taxon>
        <taxon>Gammaproteobacteria</taxon>
        <taxon>Cellvibrionales</taxon>
        <taxon>Halieaceae</taxon>
        <taxon>Candidatus Litorirhabdus</taxon>
    </lineage>
</organism>
<evidence type="ECO:0000313" key="4">
    <source>
        <dbReference type="EMBL" id="MCX2982377.1"/>
    </source>
</evidence>
<dbReference type="InterPro" id="IPR052346">
    <property type="entry name" value="O-mannosyl-transferase_TMTC"/>
</dbReference>
<keyword evidence="1" id="KW-0677">Repeat</keyword>
<evidence type="ECO:0000313" key="5">
    <source>
        <dbReference type="Proteomes" id="UP001143362"/>
    </source>
</evidence>
<feature type="transmembrane region" description="Helical" evidence="3">
    <location>
        <begin position="155"/>
        <end position="171"/>
    </location>
</feature>
<dbReference type="SUPFAM" id="SSF48452">
    <property type="entry name" value="TPR-like"/>
    <property type="match status" value="1"/>
</dbReference>
<sequence>MPAVPLVRHWIVLLLMCAAAYWLGLGSAFLFDSGPAIAKNSALVFDSGNFIQWYNALFSSASGPTGRPLSMLSFALNTQMSGELSAWAMKFTNLLLHGGMALLAYQLIRRLLILSPQIDIDEQRASWLAATAAALWLLHPLQVSTVLYAVQRMEQLAALATLAALLVYVSYRPRWLQRAPTASELSACLFGLVLSLTVGILCKEDAILMIPLVLLVELVFFDGQVAGRRYALIPAICALAVFSPLLLMATVVWWQPDFILRGYWTRDFNLEERLLTQARVLWSYLGWTLVPDIRPLALHHDDVLVSRGWWQPYTTALAVGGWLAAIGVAVFWRHRWPLLSFALGWYLLLHSLEANVLPLELAWEHRNYLPSLGVCLLVAWVIWSLLPLSVLRQRLLISGLLVLVLGLQLFNRASLWGDEEVMAAYHLHHHPQSLRSSYHYANLQLRLAESATAKSEQQRRLVLARQGYITMLELDAGSFTALTTLLYLDSRYFGPQEDGDWVRQLTEAAATRSLNNNDHAALGLLMKCISEGQCDISDESYIGIMQTLIARYPQRPHYLHNLAAFYGNVKMDYPQALALHARLLDSFPNNLDAWDGMAAWYNRSGELGQALEALRASLAADAGPQRVRHVITSFAEEAP</sequence>
<comment type="caution">
    <text evidence="4">The sequence shown here is derived from an EMBL/GenBank/DDBJ whole genome shotgun (WGS) entry which is preliminary data.</text>
</comment>
<dbReference type="EMBL" id="SHNN01000003">
    <property type="protein sequence ID" value="MCX2982377.1"/>
    <property type="molecule type" value="Genomic_DNA"/>
</dbReference>
<keyword evidence="2" id="KW-0802">TPR repeat</keyword>
<feature type="transmembrane region" description="Helical" evidence="3">
    <location>
        <begin position="230"/>
        <end position="254"/>
    </location>
</feature>
<dbReference type="PANTHER" id="PTHR44227:SF3">
    <property type="entry name" value="PROTEIN O-MANNOSYL-TRANSFERASE TMTC4"/>
    <property type="match status" value="1"/>
</dbReference>
<keyword evidence="3" id="KW-0812">Transmembrane</keyword>
<feature type="transmembrane region" description="Helical" evidence="3">
    <location>
        <begin position="395"/>
        <end position="411"/>
    </location>
</feature>
<evidence type="ECO:0000256" key="1">
    <source>
        <dbReference type="ARBA" id="ARBA00022737"/>
    </source>
</evidence>
<evidence type="ECO:0008006" key="6">
    <source>
        <dbReference type="Google" id="ProtNLM"/>
    </source>
</evidence>
<keyword evidence="5" id="KW-1185">Reference proteome</keyword>
<dbReference type="Gene3D" id="1.25.40.10">
    <property type="entry name" value="Tetratricopeptide repeat domain"/>
    <property type="match status" value="1"/>
</dbReference>
<protein>
    <recommendedName>
        <fullName evidence="6">Tetratricopeptide repeat protein</fullName>
    </recommendedName>
</protein>
<feature type="transmembrane region" description="Helical" evidence="3">
    <location>
        <begin position="310"/>
        <end position="331"/>
    </location>
</feature>
<feature type="transmembrane region" description="Helical" evidence="3">
    <location>
        <begin position="183"/>
        <end position="200"/>
    </location>
</feature>
<evidence type="ECO:0000256" key="3">
    <source>
        <dbReference type="SAM" id="Phobius"/>
    </source>
</evidence>
<proteinExistence type="predicted"/>
<dbReference type="RefSeq" id="WP_279246402.1">
    <property type="nucleotide sequence ID" value="NZ_SHNN01000003.1"/>
</dbReference>
<name>A0ABT3TJ73_9GAMM</name>